<keyword evidence="3" id="KW-1185">Reference proteome</keyword>
<accession>E0SMM3</accession>
<feature type="compositionally biased region" description="Low complexity" evidence="1">
    <location>
        <begin position="67"/>
        <end position="81"/>
    </location>
</feature>
<dbReference type="AlphaFoldDB" id="E0SMM3"/>
<evidence type="ECO:0000313" key="2">
    <source>
        <dbReference type="EMBL" id="ADM96970.1"/>
    </source>
</evidence>
<evidence type="ECO:0000313" key="3">
    <source>
        <dbReference type="Proteomes" id="UP000006859"/>
    </source>
</evidence>
<dbReference type="Proteomes" id="UP000006859">
    <property type="component" value="Chromosome"/>
</dbReference>
<feature type="region of interest" description="Disordered" evidence="1">
    <location>
        <begin position="53"/>
        <end position="96"/>
    </location>
</feature>
<dbReference type="EMBL" id="CP002038">
    <property type="protein sequence ID" value="ADM96970.1"/>
    <property type="molecule type" value="Genomic_DNA"/>
</dbReference>
<protein>
    <submittedName>
        <fullName evidence="2">Uncharacterized protein</fullName>
    </submittedName>
</protein>
<name>E0SMM3_DICD3</name>
<proteinExistence type="predicted"/>
<dbReference type="HOGENOM" id="CLU_2355231_0_0_6"/>
<dbReference type="STRING" id="198628.Dda3937_01196"/>
<reference evidence="2 3" key="1">
    <citation type="journal article" date="2011" name="J. Bacteriol.">
        <title>Genome sequence of the plant-pathogenic bacterium Dickeya dadantii 3937.</title>
        <authorList>
            <person name="Glasner J.D."/>
            <person name="Yang C.H."/>
            <person name="Reverchon S."/>
            <person name="Hugouvieux-Cotte-Pattat N."/>
            <person name="Condemine G."/>
            <person name="Bohin J.P."/>
            <person name="Van Gijsegem F."/>
            <person name="Yang S."/>
            <person name="Franza T."/>
            <person name="Expert D."/>
            <person name="Plunkett G. III"/>
            <person name="San Francisco M.J."/>
            <person name="Charkowski A.O."/>
            <person name="Py B."/>
            <person name="Bell K."/>
            <person name="Rauscher L."/>
            <person name="Rodriguez-Palenzuela P."/>
            <person name="Toussaint A."/>
            <person name="Holeva M.C."/>
            <person name="He S.Y."/>
            <person name="Douet V."/>
            <person name="Boccara M."/>
            <person name="Blanco C."/>
            <person name="Toth I."/>
            <person name="Anderson B.D."/>
            <person name="Biehl B.S."/>
            <person name="Mau B."/>
            <person name="Flynn S.M."/>
            <person name="Barras F."/>
            <person name="Lindeberg M."/>
            <person name="Birch P.R."/>
            <person name="Tsuyumu S."/>
            <person name="Shi X."/>
            <person name="Hibbing M."/>
            <person name="Yap M.N."/>
            <person name="Carpentier M."/>
            <person name="Dassa E."/>
            <person name="Umehara M."/>
            <person name="Kim J.F."/>
            <person name="Rusch M."/>
            <person name="Soni P."/>
            <person name="Mayhew G.F."/>
            <person name="Fouts D.E."/>
            <person name="Gill S.R."/>
            <person name="Blattner F.R."/>
            <person name="Keen N.T."/>
            <person name="Perna N.T."/>
        </authorList>
    </citation>
    <scope>NUCLEOTIDE SEQUENCE [LARGE SCALE GENOMIC DNA]</scope>
    <source>
        <strain evidence="2 3">3937</strain>
    </source>
</reference>
<dbReference type="KEGG" id="ddd:Dda3937_01196"/>
<evidence type="ECO:0000256" key="1">
    <source>
        <dbReference type="SAM" id="MobiDB-lite"/>
    </source>
</evidence>
<gene>
    <name evidence="2" type="ordered locus">Dda3937_01196</name>
</gene>
<sequence>MESRLNAGYLPFTGKSILDHNNQHLFYFLLKWNFYFIYSKAVSAICHPKPQQRCNHGNRIQFHSRRGGAQPQRARRAGVQPGHRRTDSSGGAEQRR</sequence>
<organism evidence="2 3">
    <name type="scientific">Dickeya dadantii (strain 3937)</name>
    <name type="common">Erwinia chrysanthemi (strain 3937)</name>
    <dbReference type="NCBI Taxonomy" id="198628"/>
    <lineage>
        <taxon>Bacteria</taxon>
        <taxon>Pseudomonadati</taxon>
        <taxon>Pseudomonadota</taxon>
        <taxon>Gammaproteobacteria</taxon>
        <taxon>Enterobacterales</taxon>
        <taxon>Pectobacteriaceae</taxon>
        <taxon>Dickeya</taxon>
    </lineage>
</organism>